<name>A0A6C0JIV9_9ZZZZ</name>
<evidence type="ECO:0000259" key="1">
    <source>
        <dbReference type="Pfam" id="PF09588"/>
    </source>
</evidence>
<dbReference type="SUPFAM" id="SSF52980">
    <property type="entry name" value="Restriction endonuclease-like"/>
    <property type="match status" value="1"/>
</dbReference>
<proteinExistence type="predicted"/>
<dbReference type="Gene3D" id="3.90.320.10">
    <property type="match status" value="1"/>
</dbReference>
<dbReference type="InterPro" id="IPR051703">
    <property type="entry name" value="NF-kappa-B_Signaling_Reg"/>
</dbReference>
<sequence>MHPNVKALLEIEFAAQKSEEWLALRGNMLTASDCATCIGKNPYEKPEDLLLKKCGLGEKFTGNAATRHGELYEDEARILYEERHGEVVHELGLCPHPVHKWLGGSPDGVSESGKLVEIKCPPQRAIIPGEVPVHYMPQLQLCMEILDLEEADFIQYKPAYTNWPKPEEFDVVNVKRDREWFETYLPVMDEFWKKVLYFREHIDELPQPKPKRTRKKKEVEPIKCEIQTLSDEDDYHEN</sequence>
<evidence type="ECO:0000313" key="2">
    <source>
        <dbReference type="EMBL" id="QHU03574.1"/>
    </source>
</evidence>
<dbReference type="Pfam" id="PF09588">
    <property type="entry name" value="YqaJ"/>
    <property type="match status" value="1"/>
</dbReference>
<dbReference type="PANTHER" id="PTHR46609:SF6">
    <property type="entry name" value="EXONUCLEASE, PHAGE-TYPE_RECB, C-TERMINAL DOMAIN-CONTAINING PROTEIN-RELATED"/>
    <property type="match status" value="1"/>
</dbReference>
<reference evidence="2" key="1">
    <citation type="journal article" date="2020" name="Nature">
        <title>Giant virus diversity and host interactions through global metagenomics.</title>
        <authorList>
            <person name="Schulz F."/>
            <person name="Roux S."/>
            <person name="Paez-Espino D."/>
            <person name="Jungbluth S."/>
            <person name="Walsh D.A."/>
            <person name="Denef V.J."/>
            <person name="McMahon K.D."/>
            <person name="Konstantinidis K.T."/>
            <person name="Eloe-Fadrosh E.A."/>
            <person name="Kyrpides N.C."/>
            <person name="Woyke T."/>
        </authorList>
    </citation>
    <scope>NUCLEOTIDE SEQUENCE</scope>
    <source>
        <strain evidence="2">GVMAG-M-3300027206-1</strain>
    </source>
</reference>
<dbReference type="EMBL" id="MN740383">
    <property type="protein sequence ID" value="QHU03574.1"/>
    <property type="molecule type" value="Genomic_DNA"/>
</dbReference>
<accession>A0A6C0JIV9</accession>
<feature type="domain" description="YqaJ viral recombinase" evidence="1">
    <location>
        <begin position="20"/>
        <end position="145"/>
    </location>
</feature>
<dbReference type="AlphaFoldDB" id="A0A6C0JIV9"/>
<dbReference type="InterPro" id="IPR017482">
    <property type="entry name" value="Lambda-type_endonuclease"/>
</dbReference>
<protein>
    <recommendedName>
        <fullName evidence="1">YqaJ viral recombinase domain-containing protein</fullName>
    </recommendedName>
</protein>
<dbReference type="CDD" id="cd22343">
    <property type="entry name" value="PDDEXK_lambda_exonuclease-like"/>
    <property type="match status" value="1"/>
</dbReference>
<dbReference type="NCBIfam" id="TIGR03033">
    <property type="entry name" value="phage_rel_nuc"/>
    <property type="match status" value="1"/>
</dbReference>
<dbReference type="PANTHER" id="PTHR46609">
    <property type="entry name" value="EXONUCLEASE, PHAGE-TYPE/RECB, C-TERMINAL DOMAIN-CONTAINING PROTEIN"/>
    <property type="match status" value="1"/>
</dbReference>
<dbReference type="InterPro" id="IPR019080">
    <property type="entry name" value="YqaJ_viral_recombinase"/>
</dbReference>
<dbReference type="InterPro" id="IPR011335">
    <property type="entry name" value="Restrct_endonuc-II-like"/>
</dbReference>
<organism evidence="2">
    <name type="scientific">viral metagenome</name>
    <dbReference type="NCBI Taxonomy" id="1070528"/>
    <lineage>
        <taxon>unclassified sequences</taxon>
        <taxon>metagenomes</taxon>
        <taxon>organismal metagenomes</taxon>
    </lineage>
</organism>
<dbReference type="InterPro" id="IPR011604">
    <property type="entry name" value="PDDEXK-like_dom_sf"/>
</dbReference>